<gene>
    <name evidence="1" type="ORF">K3152_11665</name>
</gene>
<protein>
    <submittedName>
        <fullName evidence="1">Tail tape measure protein</fullName>
    </submittedName>
</protein>
<evidence type="ECO:0000313" key="2">
    <source>
        <dbReference type="Proteomes" id="UP000783253"/>
    </source>
</evidence>
<organism evidence="1 2">
    <name type="scientific">Qipengyuania polymorpha</name>
    <dbReference type="NCBI Taxonomy" id="2867234"/>
    <lineage>
        <taxon>Bacteria</taxon>
        <taxon>Pseudomonadati</taxon>
        <taxon>Pseudomonadota</taxon>
        <taxon>Alphaproteobacteria</taxon>
        <taxon>Sphingomonadales</taxon>
        <taxon>Erythrobacteraceae</taxon>
        <taxon>Qipengyuania</taxon>
    </lineage>
</organism>
<dbReference type="EMBL" id="JAIGNK010000003">
    <property type="protein sequence ID" value="MBX7458905.1"/>
    <property type="molecule type" value="Genomic_DNA"/>
</dbReference>
<evidence type="ECO:0000313" key="1">
    <source>
        <dbReference type="EMBL" id="MBX7458905.1"/>
    </source>
</evidence>
<name>A0ABS7J3I2_9SPHN</name>
<sequence length="190" mass="19759">MDDDFDELVVSVRADTSGFASDVQQMKREFDTGLLSGFDAAGKILERSLSTALRNGKFEFEDLKRIALSVLDQIASKALTSGLDAIFGGLGKGGGSSGIGGLIGSVLGLPGRATGGIVSPDRPFLVGERGPELFVPTTAGQVEPTNRLGGTRNDVRVSINLAQPRGASTPTALQRSSRQVASAVRRALSV</sequence>
<reference evidence="1 2" key="1">
    <citation type="submission" date="2021-08" db="EMBL/GenBank/DDBJ databases">
        <title>Comparative Genomics Analysis of the Genus Qipengyuania Reveals Extensive Genetic Diversity and Metabolic Versatility, Including the Description of Fifteen Novel Species.</title>
        <authorList>
            <person name="Liu Y."/>
        </authorList>
    </citation>
    <scope>NUCLEOTIDE SEQUENCE [LARGE SCALE GENOMIC DNA]</scope>
    <source>
        <strain evidence="1 2">1NDH17</strain>
    </source>
</reference>
<accession>A0ABS7J3I2</accession>
<dbReference type="RefSeq" id="WP_221574262.1">
    <property type="nucleotide sequence ID" value="NZ_JAIGNK010000003.1"/>
</dbReference>
<keyword evidence="2" id="KW-1185">Reference proteome</keyword>
<dbReference type="Proteomes" id="UP000783253">
    <property type="component" value="Unassembled WGS sequence"/>
</dbReference>
<comment type="caution">
    <text evidence="1">The sequence shown here is derived from an EMBL/GenBank/DDBJ whole genome shotgun (WGS) entry which is preliminary data.</text>
</comment>
<proteinExistence type="predicted"/>